<evidence type="ECO:0000256" key="6">
    <source>
        <dbReference type="ARBA" id="ARBA00023136"/>
    </source>
</evidence>
<accession>A0A7V8FDN9</accession>
<dbReference type="InterPro" id="IPR036942">
    <property type="entry name" value="Beta-barrel_TonB_sf"/>
</dbReference>
<dbReference type="Gene3D" id="2.40.170.20">
    <property type="entry name" value="TonB-dependent receptor, beta-barrel domain"/>
    <property type="match status" value="1"/>
</dbReference>
<keyword evidence="4" id="KW-0812">Transmembrane</keyword>
<reference evidence="10" key="1">
    <citation type="journal article" date="2020" name="MBio">
        <title>Horizontal gene transfer to a defensive symbiont with a reduced genome amongst a multipartite beetle microbiome.</title>
        <authorList>
            <person name="Waterworth S.C."/>
            <person name="Florez L.V."/>
            <person name="Rees E.R."/>
            <person name="Hertweck C."/>
            <person name="Kaltenpoth M."/>
            <person name="Kwan J.C."/>
        </authorList>
    </citation>
    <scope>NUCLEOTIDE SEQUENCE [LARGE SCALE GENOMIC DNA]</scope>
</reference>
<dbReference type="AlphaFoldDB" id="A0A7V8FDN9"/>
<keyword evidence="5" id="KW-0798">TonB box</keyword>
<comment type="subcellular location">
    <subcellularLocation>
        <location evidence="1">Cell outer membrane</location>
        <topology evidence="1">Multi-pass membrane protein</topology>
    </subcellularLocation>
</comment>
<evidence type="ECO:0000256" key="2">
    <source>
        <dbReference type="ARBA" id="ARBA00022448"/>
    </source>
</evidence>
<gene>
    <name evidence="9" type="primary">btuB_24</name>
    <name evidence="9" type="ORF">GAK31_03409</name>
</gene>
<keyword evidence="6" id="KW-0472">Membrane</keyword>
<dbReference type="InterPro" id="IPR000531">
    <property type="entry name" value="Beta-barrel_TonB"/>
</dbReference>
<evidence type="ECO:0000259" key="8">
    <source>
        <dbReference type="Pfam" id="PF00593"/>
    </source>
</evidence>
<dbReference type="PANTHER" id="PTHR30069:SF28">
    <property type="entry name" value="TONB-DEPENDENT RECEPTOR YNCD-RELATED"/>
    <property type="match status" value="1"/>
</dbReference>
<keyword evidence="3" id="KW-1134">Transmembrane beta strand</keyword>
<evidence type="ECO:0000256" key="1">
    <source>
        <dbReference type="ARBA" id="ARBA00004571"/>
    </source>
</evidence>
<protein>
    <submittedName>
        <fullName evidence="9">Vitamin B12 transporter BtuB</fullName>
    </submittedName>
</protein>
<evidence type="ECO:0000313" key="10">
    <source>
        <dbReference type="Proteomes" id="UP000487117"/>
    </source>
</evidence>
<evidence type="ECO:0000256" key="5">
    <source>
        <dbReference type="ARBA" id="ARBA00023077"/>
    </source>
</evidence>
<evidence type="ECO:0000256" key="7">
    <source>
        <dbReference type="ARBA" id="ARBA00023237"/>
    </source>
</evidence>
<dbReference type="GO" id="GO:0015344">
    <property type="term" value="F:siderophore uptake transmembrane transporter activity"/>
    <property type="evidence" value="ECO:0007669"/>
    <property type="project" value="TreeGrafter"/>
</dbReference>
<dbReference type="GO" id="GO:0009279">
    <property type="term" value="C:cell outer membrane"/>
    <property type="evidence" value="ECO:0007669"/>
    <property type="project" value="UniProtKB-SubCell"/>
</dbReference>
<dbReference type="Pfam" id="PF00593">
    <property type="entry name" value="TonB_dep_Rec_b-barrel"/>
    <property type="match status" value="1"/>
</dbReference>
<evidence type="ECO:0000313" key="9">
    <source>
        <dbReference type="EMBL" id="KAF1013260.1"/>
    </source>
</evidence>
<feature type="domain" description="TonB-dependent receptor-like beta-barrel" evidence="8">
    <location>
        <begin position="28"/>
        <end position="265"/>
    </location>
</feature>
<keyword evidence="2" id="KW-0813">Transport</keyword>
<dbReference type="PANTHER" id="PTHR30069">
    <property type="entry name" value="TONB-DEPENDENT OUTER MEMBRANE RECEPTOR"/>
    <property type="match status" value="1"/>
</dbReference>
<keyword evidence="7" id="KW-0998">Cell outer membrane</keyword>
<dbReference type="Proteomes" id="UP000487117">
    <property type="component" value="Unassembled WGS sequence"/>
</dbReference>
<dbReference type="SUPFAM" id="SSF56935">
    <property type="entry name" value="Porins"/>
    <property type="match status" value="1"/>
</dbReference>
<evidence type="ECO:0000256" key="4">
    <source>
        <dbReference type="ARBA" id="ARBA00022692"/>
    </source>
</evidence>
<dbReference type="GO" id="GO:0044718">
    <property type="term" value="P:siderophore transmembrane transport"/>
    <property type="evidence" value="ECO:0007669"/>
    <property type="project" value="TreeGrafter"/>
</dbReference>
<comment type="caution">
    <text evidence="9">The sequence shown here is derived from an EMBL/GenBank/DDBJ whole genome shotgun (WGS) entry which is preliminary data.</text>
</comment>
<organism evidence="9 10">
    <name type="scientific">Stenotrophomonas maltophilia</name>
    <name type="common">Pseudomonas maltophilia</name>
    <name type="synonym">Xanthomonas maltophilia</name>
    <dbReference type="NCBI Taxonomy" id="40324"/>
    <lineage>
        <taxon>Bacteria</taxon>
        <taxon>Pseudomonadati</taxon>
        <taxon>Pseudomonadota</taxon>
        <taxon>Gammaproteobacteria</taxon>
        <taxon>Lysobacterales</taxon>
        <taxon>Lysobacteraceae</taxon>
        <taxon>Stenotrophomonas</taxon>
        <taxon>Stenotrophomonas maltophilia group</taxon>
    </lineage>
</organism>
<proteinExistence type="predicted"/>
<dbReference type="InterPro" id="IPR039426">
    <property type="entry name" value="TonB-dep_rcpt-like"/>
</dbReference>
<dbReference type="EMBL" id="WNDS01000005">
    <property type="protein sequence ID" value="KAF1013260.1"/>
    <property type="molecule type" value="Genomic_DNA"/>
</dbReference>
<name>A0A7V8FDN9_STEMA</name>
<sequence length="272" mass="30483">MDYAGQREVTQHLPIPASAQANPLHAGGVIDLDSTYGGLDARWGWTCELAVRALDVAAGINADRQHQHRTGFENFIGSTLGVRGRLRRDQQDTVQDVDQFVQAWWQWSPRWSLLLGARHSAVRFESDDHYIVGRNPDDSGRRRYQATTPVAGVSFEASPQWRLHAAAGRGFETPTFNELGYRADDQAGLALDLSAARSRNVEVGSEWRAQDSRQLKISLFRAETDDELAVASNTNGRSTYRNIGQTHRQGVELDYRQPLGRSAELQLAWTWP</sequence>
<evidence type="ECO:0000256" key="3">
    <source>
        <dbReference type="ARBA" id="ARBA00022452"/>
    </source>
</evidence>